<evidence type="ECO:0000256" key="6">
    <source>
        <dbReference type="SAM" id="Phobius"/>
    </source>
</evidence>
<dbReference type="EMBL" id="VXLC01000001">
    <property type="protein sequence ID" value="KAA8890663.1"/>
    <property type="molecule type" value="Genomic_DNA"/>
</dbReference>
<feature type="transmembrane region" description="Helical" evidence="6">
    <location>
        <begin position="293"/>
        <end position="311"/>
    </location>
</feature>
<name>A0A5N0ENU1_9NOCA</name>
<dbReference type="SUPFAM" id="SSF103473">
    <property type="entry name" value="MFS general substrate transporter"/>
    <property type="match status" value="1"/>
</dbReference>
<feature type="transmembrane region" description="Helical" evidence="6">
    <location>
        <begin position="154"/>
        <end position="187"/>
    </location>
</feature>
<dbReference type="PANTHER" id="PTHR23513">
    <property type="entry name" value="INTEGRAL MEMBRANE EFFLUX PROTEIN-RELATED"/>
    <property type="match status" value="1"/>
</dbReference>
<dbReference type="GO" id="GO:0005886">
    <property type="term" value="C:plasma membrane"/>
    <property type="evidence" value="ECO:0007669"/>
    <property type="project" value="UniProtKB-SubCell"/>
</dbReference>
<feature type="transmembrane region" description="Helical" evidence="6">
    <location>
        <begin position="53"/>
        <end position="71"/>
    </location>
</feature>
<sequence>MIAQSALASETKLSTDFHRLWGALTISQLGSSLSAGALPLIAIIVLGASDFRVSLLAALSAVVSAAIALPLGPFVEFRRKRPVMIGADLLSFAALATVPVAMAFGVLSYGQLCVVATAQVLCTMVFSAASGAHLKALVPAPMLTTANSRFETTFWTVSGLGAPIGGILIGIFGAGTTVLIDAISFLLSALGIRSLERPEPPPPVAQAERRWVADIRAGWAYIFRHPTLHALFWNAMVFGGAIRLTGPLLAILMLRDLRLAPWQYGVALGIPSFGGIIGSLLTSRLITRFGERTVLLGFGVLRTCWMGFLVLAGPGVAGLAIIVAAETALLFSAGVFNPVFTTFRMRVTDDAYMSRVGIAWSISSRSCQPAFIALGGVLATVTSVRFAIGCAAVALLSSAFLLPWRAWPVRDASGSGM</sequence>
<evidence type="ECO:0000256" key="4">
    <source>
        <dbReference type="ARBA" id="ARBA00022989"/>
    </source>
</evidence>
<feature type="transmembrane region" description="Helical" evidence="6">
    <location>
        <begin position="371"/>
        <end position="401"/>
    </location>
</feature>
<feature type="transmembrane region" description="Helical" evidence="6">
    <location>
        <begin position="20"/>
        <end position="46"/>
    </location>
</feature>
<evidence type="ECO:0000313" key="8">
    <source>
        <dbReference type="Proteomes" id="UP000323876"/>
    </source>
</evidence>
<evidence type="ECO:0000256" key="2">
    <source>
        <dbReference type="ARBA" id="ARBA00022475"/>
    </source>
</evidence>
<feature type="transmembrane region" description="Helical" evidence="6">
    <location>
        <begin position="114"/>
        <end position="134"/>
    </location>
</feature>
<dbReference type="Pfam" id="PF07690">
    <property type="entry name" value="MFS_1"/>
    <property type="match status" value="1"/>
</dbReference>
<keyword evidence="3 6" id="KW-0812">Transmembrane</keyword>
<keyword evidence="8" id="KW-1185">Reference proteome</keyword>
<evidence type="ECO:0000256" key="5">
    <source>
        <dbReference type="ARBA" id="ARBA00023136"/>
    </source>
</evidence>
<feature type="transmembrane region" description="Helical" evidence="6">
    <location>
        <begin position="317"/>
        <end position="336"/>
    </location>
</feature>
<protein>
    <submittedName>
        <fullName evidence="7">MFS transporter</fullName>
    </submittedName>
</protein>
<evidence type="ECO:0000313" key="7">
    <source>
        <dbReference type="EMBL" id="KAA8890663.1"/>
    </source>
</evidence>
<dbReference type="AlphaFoldDB" id="A0A5N0ENU1"/>
<dbReference type="InterPro" id="IPR036259">
    <property type="entry name" value="MFS_trans_sf"/>
</dbReference>
<keyword evidence="4 6" id="KW-1133">Transmembrane helix</keyword>
<dbReference type="OrthoDB" id="3811961at2"/>
<dbReference type="PANTHER" id="PTHR23513:SF6">
    <property type="entry name" value="MAJOR FACILITATOR SUPERFAMILY ASSOCIATED DOMAIN-CONTAINING PROTEIN"/>
    <property type="match status" value="1"/>
</dbReference>
<reference evidence="7 8" key="1">
    <citation type="submission" date="2019-09" db="EMBL/GenBank/DDBJ databases">
        <authorList>
            <person name="Wang X."/>
        </authorList>
    </citation>
    <scope>NUCLEOTIDE SEQUENCE [LARGE SCALE GENOMIC DNA]</scope>
    <source>
        <strain evidence="7 8">CICC 11023</strain>
    </source>
</reference>
<dbReference type="CDD" id="cd06173">
    <property type="entry name" value="MFS_MefA_like"/>
    <property type="match status" value="1"/>
</dbReference>
<dbReference type="Proteomes" id="UP000323876">
    <property type="component" value="Unassembled WGS sequence"/>
</dbReference>
<dbReference type="InterPro" id="IPR011701">
    <property type="entry name" value="MFS"/>
</dbReference>
<accession>A0A5N0ENU1</accession>
<dbReference type="GO" id="GO:0022857">
    <property type="term" value="F:transmembrane transporter activity"/>
    <property type="evidence" value="ECO:0007669"/>
    <property type="project" value="InterPro"/>
</dbReference>
<feature type="transmembrane region" description="Helical" evidence="6">
    <location>
        <begin position="260"/>
        <end position="281"/>
    </location>
</feature>
<keyword evidence="2" id="KW-1003">Cell membrane</keyword>
<organism evidence="7 8">
    <name type="scientific">Nocardia colli</name>
    <dbReference type="NCBI Taxonomy" id="2545717"/>
    <lineage>
        <taxon>Bacteria</taxon>
        <taxon>Bacillati</taxon>
        <taxon>Actinomycetota</taxon>
        <taxon>Actinomycetes</taxon>
        <taxon>Mycobacteriales</taxon>
        <taxon>Nocardiaceae</taxon>
        <taxon>Nocardia</taxon>
    </lineage>
</organism>
<comment type="caution">
    <text evidence="7">The sequence shown here is derived from an EMBL/GenBank/DDBJ whole genome shotgun (WGS) entry which is preliminary data.</text>
</comment>
<gene>
    <name evidence="7" type="ORF">F3087_05245</name>
</gene>
<dbReference type="Gene3D" id="1.20.1250.20">
    <property type="entry name" value="MFS general substrate transporter like domains"/>
    <property type="match status" value="1"/>
</dbReference>
<keyword evidence="5 6" id="KW-0472">Membrane</keyword>
<proteinExistence type="predicted"/>
<evidence type="ECO:0000256" key="1">
    <source>
        <dbReference type="ARBA" id="ARBA00004651"/>
    </source>
</evidence>
<dbReference type="RefSeq" id="WP_150400569.1">
    <property type="nucleotide sequence ID" value="NZ_VXLC01000001.1"/>
</dbReference>
<comment type="subcellular location">
    <subcellularLocation>
        <location evidence="1">Cell membrane</location>
        <topology evidence="1">Multi-pass membrane protein</topology>
    </subcellularLocation>
</comment>
<feature type="transmembrane region" description="Helical" evidence="6">
    <location>
        <begin position="231"/>
        <end position="254"/>
    </location>
</feature>
<feature type="transmembrane region" description="Helical" evidence="6">
    <location>
        <begin position="83"/>
        <end position="107"/>
    </location>
</feature>
<evidence type="ECO:0000256" key="3">
    <source>
        <dbReference type="ARBA" id="ARBA00022692"/>
    </source>
</evidence>